<keyword evidence="1" id="KW-0863">Zinc-finger</keyword>
<dbReference type="Proteomes" id="UP001273166">
    <property type="component" value="Unassembled WGS sequence"/>
</dbReference>
<dbReference type="PROSITE" id="PS50157">
    <property type="entry name" value="ZINC_FINGER_C2H2_2"/>
    <property type="match status" value="2"/>
</dbReference>
<evidence type="ECO:0000256" key="2">
    <source>
        <dbReference type="SAM" id="MobiDB-lite"/>
    </source>
</evidence>
<feature type="domain" description="C2H2-type" evidence="3">
    <location>
        <begin position="250"/>
        <end position="278"/>
    </location>
</feature>
<feature type="compositionally biased region" description="Basic and acidic residues" evidence="2">
    <location>
        <begin position="181"/>
        <end position="190"/>
    </location>
</feature>
<dbReference type="PANTHER" id="PTHR46179:SF19">
    <property type="entry name" value="C2H2 FINGER DOMAIN TRANSCRIPTION FACTOR (EUROFUNG)-RELATED"/>
    <property type="match status" value="1"/>
</dbReference>
<dbReference type="RefSeq" id="XP_062720274.1">
    <property type="nucleotide sequence ID" value="XM_062869566.1"/>
</dbReference>
<dbReference type="PANTHER" id="PTHR46179">
    <property type="entry name" value="ZINC FINGER PROTEIN"/>
    <property type="match status" value="1"/>
</dbReference>
<feature type="region of interest" description="Disordered" evidence="2">
    <location>
        <begin position="181"/>
        <end position="215"/>
    </location>
</feature>
<evidence type="ECO:0000313" key="5">
    <source>
        <dbReference type="Proteomes" id="UP001273166"/>
    </source>
</evidence>
<keyword evidence="5" id="KW-1185">Reference proteome</keyword>
<evidence type="ECO:0000313" key="4">
    <source>
        <dbReference type="EMBL" id="KAK3304494.1"/>
    </source>
</evidence>
<dbReference type="EMBL" id="JAUDZG010000005">
    <property type="protein sequence ID" value="KAK3304494.1"/>
    <property type="molecule type" value="Genomic_DNA"/>
</dbReference>
<dbReference type="PROSITE" id="PS00028">
    <property type="entry name" value="ZINC_FINGER_C2H2_1"/>
    <property type="match status" value="2"/>
</dbReference>
<dbReference type="GO" id="GO:0006357">
    <property type="term" value="P:regulation of transcription by RNA polymerase II"/>
    <property type="evidence" value="ECO:0007669"/>
    <property type="project" value="TreeGrafter"/>
</dbReference>
<reference evidence="4" key="1">
    <citation type="journal article" date="2023" name="Mol. Phylogenet. Evol.">
        <title>Genome-scale phylogeny and comparative genomics of the fungal order Sordariales.</title>
        <authorList>
            <person name="Hensen N."/>
            <person name="Bonometti L."/>
            <person name="Westerberg I."/>
            <person name="Brannstrom I.O."/>
            <person name="Guillou S."/>
            <person name="Cros-Aarteil S."/>
            <person name="Calhoun S."/>
            <person name="Haridas S."/>
            <person name="Kuo A."/>
            <person name="Mondo S."/>
            <person name="Pangilinan J."/>
            <person name="Riley R."/>
            <person name="LaButti K."/>
            <person name="Andreopoulos B."/>
            <person name="Lipzen A."/>
            <person name="Chen C."/>
            <person name="Yan M."/>
            <person name="Daum C."/>
            <person name="Ng V."/>
            <person name="Clum A."/>
            <person name="Steindorff A."/>
            <person name="Ohm R.A."/>
            <person name="Martin F."/>
            <person name="Silar P."/>
            <person name="Natvig D.O."/>
            <person name="Lalanne C."/>
            <person name="Gautier V."/>
            <person name="Ament-Velasquez S.L."/>
            <person name="Kruys A."/>
            <person name="Hutchinson M.I."/>
            <person name="Powell A.J."/>
            <person name="Barry K."/>
            <person name="Miller A.N."/>
            <person name="Grigoriev I.V."/>
            <person name="Debuchy R."/>
            <person name="Gladieux P."/>
            <person name="Hiltunen Thoren M."/>
            <person name="Johannesson H."/>
        </authorList>
    </citation>
    <scope>NUCLEOTIDE SEQUENCE</scope>
    <source>
        <strain evidence="4">CBS 333.67</strain>
    </source>
</reference>
<organism evidence="4 5">
    <name type="scientific">Chaetomium strumarium</name>
    <dbReference type="NCBI Taxonomy" id="1170767"/>
    <lineage>
        <taxon>Eukaryota</taxon>
        <taxon>Fungi</taxon>
        <taxon>Dikarya</taxon>
        <taxon>Ascomycota</taxon>
        <taxon>Pezizomycotina</taxon>
        <taxon>Sordariomycetes</taxon>
        <taxon>Sordariomycetidae</taxon>
        <taxon>Sordariales</taxon>
        <taxon>Chaetomiaceae</taxon>
        <taxon>Chaetomium</taxon>
    </lineage>
</organism>
<keyword evidence="1" id="KW-0479">Metal-binding</keyword>
<dbReference type="InterPro" id="IPR036236">
    <property type="entry name" value="Znf_C2H2_sf"/>
</dbReference>
<comment type="caution">
    <text evidence="4">The sequence shown here is derived from an EMBL/GenBank/DDBJ whole genome shotgun (WGS) entry which is preliminary data.</text>
</comment>
<feature type="region of interest" description="Disordered" evidence="2">
    <location>
        <begin position="133"/>
        <end position="159"/>
    </location>
</feature>
<keyword evidence="1" id="KW-0862">Zinc</keyword>
<dbReference type="GeneID" id="87888395"/>
<feature type="compositionally biased region" description="Polar residues" evidence="2">
    <location>
        <begin position="143"/>
        <end position="159"/>
    </location>
</feature>
<evidence type="ECO:0000256" key="1">
    <source>
        <dbReference type="PROSITE-ProRule" id="PRU00042"/>
    </source>
</evidence>
<dbReference type="InterPro" id="IPR051061">
    <property type="entry name" value="Zinc_finger_trans_reg"/>
</dbReference>
<dbReference type="Pfam" id="PF00096">
    <property type="entry name" value="zf-C2H2"/>
    <property type="match status" value="1"/>
</dbReference>
<dbReference type="SMART" id="SM00355">
    <property type="entry name" value="ZnF_C2H2"/>
    <property type="match status" value="3"/>
</dbReference>
<proteinExistence type="predicted"/>
<feature type="compositionally biased region" description="Basic residues" evidence="2">
    <location>
        <begin position="285"/>
        <end position="294"/>
    </location>
</feature>
<sequence>MAYIAPTQHHDGQLSQLEEWSLPSLSGCEPEWSEPSLFDAHVWYHEPSALSTPSTLTLSPPDQYLDANPAFSPPGEYLDVTPAPTTIPAFPPQGQAAYQGPTWQHGPFTHATPNALSQQAAFQFGSNVPVASGSGLTPLTPMSHRSPTGSVEATNPGPSTANLYTCTYGGCPRRFMTKQDLQVHKKTEHQQHHRSGARGSNAREAGMSQSGPHVCYETNPVTGENCLTSFSRPYDLTRHQHTVHARKEKATCEICGRWFSRGDALSRHRKHQHTDKYPGLAEKNARRRKRDANG</sequence>
<dbReference type="SUPFAM" id="SSF57667">
    <property type="entry name" value="beta-beta-alpha zinc fingers"/>
    <property type="match status" value="2"/>
</dbReference>
<protein>
    <recommendedName>
        <fullName evidence="3">C2H2-type domain-containing protein</fullName>
    </recommendedName>
</protein>
<dbReference type="Gene3D" id="3.30.160.60">
    <property type="entry name" value="Classic Zinc Finger"/>
    <property type="match status" value="1"/>
</dbReference>
<dbReference type="GO" id="GO:0008270">
    <property type="term" value="F:zinc ion binding"/>
    <property type="evidence" value="ECO:0007669"/>
    <property type="project" value="UniProtKB-KW"/>
</dbReference>
<evidence type="ECO:0000259" key="3">
    <source>
        <dbReference type="PROSITE" id="PS50157"/>
    </source>
</evidence>
<feature type="domain" description="C2H2-type" evidence="3">
    <location>
        <begin position="164"/>
        <end position="194"/>
    </location>
</feature>
<gene>
    <name evidence="4" type="ORF">B0T15DRAFT_536670</name>
</gene>
<dbReference type="AlphaFoldDB" id="A0AAJ0GQX2"/>
<dbReference type="InterPro" id="IPR013087">
    <property type="entry name" value="Znf_C2H2_type"/>
</dbReference>
<accession>A0AAJ0GQX2</accession>
<reference evidence="4" key="2">
    <citation type="submission" date="2023-06" db="EMBL/GenBank/DDBJ databases">
        <authorList>
            <consortium name="Lawrence Berkeley National Laboratory"/>
            <person name="Mondo S.J."/>
            <person name="Hensen N."/>
            <person name="Bonometti L."/>
            <person name="Westerberg I."/>
            <person name="Brannstrom I.O."/>
            <person name="Guillou S."/>
            <person name="Cros-Aarteil S."/>
            <person name="Calhoun S."/>
            <person name="Haridas S."/>
            <person name="Kuo A."/>
            <person name="Pangilinan J."/>
            <person name="Riley R."/>
            <person name="Labutti K."/>
            <person name="Andreopoulos B."/>
            <person name="Lipzen A."/>
            <person name="Chen C."/>
            <person name="Yanf M."/>
            <person name="Daum C."/>
            <person name="Ng V."/>
            <person name="Clum A."/>
            <person name="Steindorff A."/>
            <person name="Ohm R."/>
            <person name="Martin F."/>
            <person name="Silar P."/>
            <person name="Natvig D."/>
            <person name="Lalanne C."/>
            <person name="Gautier V."/>
            <person name="Ament-Velasquez S.L."/>
            <person name="Kruys A."/>
            <person name="Hutchinson M.I."/>
            <person name="Powell A.J."/>
            <person name="Barry K."/>
            <person name="Miller A.N."/>
            <person name="Grigoriev I.V."/>
            <person name="Debuchy R."/>
            <person name="Gladieux P."/>
            <person name="Thoren M.H."/>
            <person name="Johannesson H."/>
        </authorList>
    </citation>
    <scope>NUCLEOTIDE SEQUENCE</scope>
    <source>
        <strain evidence="4">CBS 333.67</strain>
    </source>
</reference>
<name>A0AAJ0GQX2_9PEZI</name>
<feature type="region of interest" description="Disordered" evidence="2">
    <location>
        <begin position="264"/>
        <end position="294"/>
    </location>
</feature>
<dbReference type="GO" id="GO:0005634">
    <property type="term" value="C:nucleus"/>
    <property type="evidence" value="ECO:0007669"/>
    <property type="project" value="TreeGrafter"/>
</dbReference>
<dbReference type="Pfam" id="PF13894">
    <property type="entry name" value="zf-C2H2_4"/>
    <property type="match status" value="1"/>
</dbReference>